<keyword evidence="11 15" id="KW-0067">ATP-binding</keyword>
<dbReference type="UniPathway" id="UPA00109">
    <property type="reaction ID" value="UER00182"/>
</dbReference>
<keyword evidence="7 15" id="KW-0808">Transferase</keyword>
<protein>
    <recommendedName>
        <fullName evidence="15">ATP-dependent 6-phosphofructokinase</fullName>
        <shortName evidence="15">ATP-PFK</shortName>
        <shortName evidence="15">Phosphofructokinase</shortName>
        <ecNumber evidence="15">2.7.1.11</ecNumber>
    </recommendedName>
    <alternativeName>
        <fullName evidence="15">Phosphohexokinase</fullName>
    </alternativeName>
</protein>
<dbReference type="Proteomes" id="UP001069145">
    <property type="component" value="Unassembled WGS sequence"/>
</dbReference>
<evidence type="ECO:0000256" key="7">
    <source>
        <dbReference type="ARBA" id="ARBA00022679"/>
    </source>
</evidence>
<proteinExistence type="inferred from homology"/>
<dbReference type="PROSITE" id="PS00433">
    <property type="entry name" value="PHOSPHOFRUCTOKINASE"/>
    <property type="match status" value="1"/>
</dbReference>
<keyword evidence="6 15" id="KW-0021">Allosteric enzyme</keyword>
<dbReference type="Proteomes" id="UP000594771">
    <property type="component" value="Chromosome"/>
</dbReference>
<feature type="active site" description="Proton acceptor" evidence="15">
    <location>
        <position position="128"/>
    </location>
</feature>
<feature type="binding site" evidence="15">
    <location>
        <begin position="103"/>
        <end position="106"/>
    </location>
    <ligand>
        <name>ATP</name>
        <dbReference type="ChEBI" id="CHEBI:30616"/>
    </ligand>
</feature>
<evidence type="ECO:0000256" key="6">
    <source>
        <dbReference type="ARBA" id="ARBA00022533"/>
    </source>
</evidence>
<evidence type="ECO:0000256" key="15">
    <source>
        <dbReference type="HAMAP-Rule" id="MF_00339"/>
    </source>
</evidence>
<evidence type="ECO:0000256" key="11">
    <source>
        <dbReference type="ARBA" id="ARBA00022840"/>
    </source>
</evidence>
<name>A0A0X8FDY6_9LACT</name>
<dbReference type="Pfam" id="PF00365">
    <property type="entry name" value="PFK"/>
    <property type="match status" value="1"/>
</dbReference>
<dbReference type="InterPro" id="IPR012003">
    <property type="entry name" value="ATP_PFK_prok-type"/>
</dbReference>
<comment type="similarity">
    <text evidence="15">Belongs to the phosphofructokinase type A (PFKA) family. ATP-dependent PFK group I subfamily. Prokaryotic clade 'B1' sub-subfamily.</text>
</comment>
<dbReference type="PRINTS" id="PR00476">
    <property type="entry name" value="PHFRCTKINASE"/>
</dbReference>
<keyword evidence="5 15" id="KW-0963">Cytoplasm</keyword>
<dbReference type="NCBIfam" id="TIGR02482">
    <property type="entry name" value="PFKA_ATP"/>
    <property type="match status" value="1"/>
</dbReference>
<comment type="subcellular location">
    <subcellularLocation>
        <location evidence="3 15">Cytoplasm</location>
    </subcellularLocation>
</comment>
<dbReference type="InterPro" id="IPR022953">
    <property type="entry name" value="ATP_PFK"/>
</dbReference>
<keyword evidence="20" id="KW-1185">Reference proteome</keyword>
<feature type="binding site" description="in other chain" evidence="15">
    <location>
        <begin position="214"/>
        <end position="216"/>
    </location>
    <ligand>
        <name>ADP</name>
        <dbReference type="ChEBI" id="CHEBI:456216"/>
        <note>allosteric activator; ligand shared between dimeric partners</note>
    </ligand>
</feature>
<evidence type="ECO:0000256" key="12">
    <source>
        <dbReference type="ARBA" id="ARBA00022842"/>
    </source>
</evidence>
<dbReference type="FunFam" id="3.40.50.460:FF:000002">
    <property type="entry name" value="ATP-dependent 6-phosphofructokinase"/>
    <property type="match status" value="1"/>
</dbReference>
<evidence type="ECO:0000313" key="19">
    <source>
        <dbReference type="Proteomes" id="UP000594771"/>
    </source>
</evidence>
<keyword evidence="9 15" id="KW-0547">Nucleotide-binding</keyword>
<evidence type="ECO:0000256" key="13">
    <source>
        <dbReference type="ARBA" id="ARBA00023152"/>
    </source>
</evidence>
<feature type="binding site" evidence="15">
    <location>
        <position position="244"/>
    </location>
    <ligand>
        <name>substrate</name>
        <note>ligand shared between dimeric partners</note>
    </ligand>
</feature>
<dbReference type="GO" id="GO:0070095">
    <property type="term" value="F:fructose-6-phosphate binding"/>
    <property type="evidence" value="ECO:0007669"/>
    <property type="project" value="TreeGrafter"/>
</dbReference>
<dbReference type="EC" id="2.7.1.11" evidence="15"/>
<dbReference type="SUPFAM" id="SSF53784">
    <property type="entry name" value="Phosphofructokinase"/>
    <property type="match status" value="1"/>
</dbReference>
<feature type="domain" description="Phosphofructokinase" evidence="16">
    <location>
        <begin position="4"/>
        <end position="276"/>
    </location>
</feature>
<evidence type="ECO:0000313" key="18">
    <source>
        <dbReference type="EMBL" id="QPS01088.1"/>
    </source>
</evidence>
<dbReference type="GO" id="GO:0016208">
    <property type="term" value="F:AMP binding"/>
    <property type="evidence" value="ECO:0007669"/>
    <property type="project" value="TreeGrafter"/>
</dbReference>
<evidence type="ECO:0000256" key="14">
    <source>
        <dbReference type="ARBA" id="ARBA00048070"/>
    </source>
</evidence>
<evidence type="ECO:0000313" key="17">
    <source>
        <dbReference type="EMBL" id="MCY3053004.1"/>
    </source>
</evidence>
<dbReference type="GO" id="GO:0030388">
    <property type="term" value="P:fructose 1,6-bisphosphate metabolic process"/>
    <property type="evidence" value="ECO:0007669"/>
    <property type="project" value="TreeGrafter"/>
</dbReference>
<dbReference type="NCBIfam" id="NF002872">
    <property type="entry name" value="PRK03202.1"/>
    <property type="match status" value="1"/>
</dbReference>
<keyword evidence="13 15" id="KW-0324">Glycolysis</keyword>
<feature type="binding site" description="in other chain" evidence="15">
    <location>
        <position position="155"/>
    </location>
    <ligand>
        <name>ADP</name>
        <dbReference type="ChEBI" id="CHEBI:456216"/>
        <note>allosteric activator; ligand shared between dimeric partners</note>
    </ligand>
</feature>
<dbReference type="Gene3D" id="3.40.50.450">
    <property type="match status" value="1"/>
</dbReference>
<dbReference type="GO" id="GO:0003872">
    <property type="term" value="F:6-phosphofructokinase activity"/>
    <property type="evidence" value="ECO:0007669"/>
    <property type="project" value="UniProtKB-UniRule"/>
</dbReference>
<evidence type="ECO:0000256" key="10">
    <source>
        <dbReference type="ARBA" id="ARBA00022777"/>
    </source>
</evidence>
<comment type="caution">
    <text evidence="15">Lacks conserved residue(s) required for the propagation of feature annotation.</text>
</comment>
<keyword evidence="8 15" id="KW-0479">Metal-binding</keyword>
<dbReference type="PANTHER" id="PTHR13697">
    <property type="entry name" value="PHOSPHOFRUCTOKINASE"/>
    <property type="match status" value="1"/>
</dbReference>
<evidence type="ECO:0000256" key="4">
    <source>
        <dbReference type="ARBA" id="ARBA00004679"/>
    </source>
</evidence>
<keyword evidence="12 15" id="KW-0460">Magnesium</keyword>
<dbReference type="GO" id="GO:0005524">
    <property type="term" value="F:ATP binding"/>
    <property type="evidence" value="ECO:0007669"/>
    <property type="project" value="UniProtKB-UniRule"/>
</dbReference>
<dbReference type="AlphaFoldDB" id="A0A0X8FDY6"/>
<evidence type="ECO:0000256" key="2">
    <source>
        <dbReference type="ARBA" id="ARBA00002659"/>
    </source>
</evidence>
<comment type="function">
    <text evidence="2 15">Catalyzes the phosphorylation of D-fructose 6-phosphate to fructose 1,6-bisphosphate by ATP, the first committing step of glycolysis.</text>
</comment>
<dbReference type="RefSeq" id="WP_060778053.1">
    <property type="nucleotide sequence ID" value="NZ_CAJHLF010000003.1"/>
</dbReference>
<comment type="cofactor">
    <cofactor evidence="1 15">
        <name>Mg(2+)</name>
        <dbReference type="ChEBI" id="CHEBI:18420"/>
    </cofactor>
</comment>
<dbReference type="GO" id="GO:0048029">
    <property type="term" value="F:monosaccharide binding"/>
    <property type="evidence" value="ECO:0007669"/>
    <property type="project" value="TreeGrafter"/>
</dbReference>
<evidence type="ECO:0000256" key="5">
    <source>
        <dbReference type="ARBA" id="ARBA00022490"/>
    </source>
</evidence>
<dbReference type="KEGG" id="aun:AWM73_03150"/>
<dbReference type="GO" id="GO:0006002">
    <property type="term" value="P:fructose 6-phosphate metabolic process"/>
    <property type="evidence" value="ECO:0007669"/>
    <property type="project" value="UniProtKB-UniRule"/>
</dbReference>
<dbReference type="Gene3D" id="3.40.50.460">
    <property type="entry name" value="Phosphofructokinase domain"/>
    <property type="match status" value="1"/>
</dbReference>
<gene>
    <name evidence="15 18" type="primary">pfkA</name>
    <name evidence="18" type="ORF">I6G68_06895</name>
    <name evidence="17" type="ORF">ODY43_03285</name>
</gene>
<feature type="binding site" description="in other chain" evidence="15">
    <location>
        <begin position="126"/>
        <end position="128"/>
    </location>
    <ligand>
        <name>substrate</name>
        <note>ligand shared between dimeric partners</note>
    </ligand>
</feature>
<dbReference type="InterPro" id="IPR012828">
    <property type="entry name" value="PFKA_ATP_prok"/>
</dbReference>
<feature type="binding site" description="in other chain" evidence="15">
    <location>
        <begin position="250"/>
        <end position="253"/>
    </location>
    <ligand>
        <name>substrate</name>
        <note>ligand shared between dimeric partners</note>
    </ligand>
</feature>
<dbReference type="GO" id="GO:0005945">
    <property type="term" value="C:6-phosphofructokinase complex"/>
    <property type="evidence" value="ECO:0007669"/>
    <property type="project" value="TreeGrafter"/>
</dbReference>
<feature type="binding site" evidence="15">
    <location>
        <begin position="22"/>
        <end position="26"/>
    </location>
    <ligand>
        <name>ADP</name>
        <dbReference type="ChEBI" id="CHEBI:456216"/>
        <note>allosteric activator; ligand shared between dimeric partners</note>
    </ligand>
</feature>
<evidence type="ECO:0000256" key="8">
    <source>
        <dbReference type="ARBA" id="ARBA00022723"/>
    </source>
</evidence>
<evidence type="ECO:0000259" key="16">
    <source>
        <dbReference type="Pfam" id="PF00365"/>
    </source>
</evidence>
<comment type="activity regulation">
    <text evidence="15">Allosterically activated by ADP and other diphosphonucleosides, and allosterically inhibited by phosphoenolpyruvate.</text>
</comment>
<dbReference type="FunFam" id="3.40.50.450:FF:000001">
    <property type="entry name" value="ATP-dependent 6-phosphofructokinase"/>
    <property type="match status" value="1"/>
</dbReference>
<reference evidence="17" key="2">
    <citation type="submission" date="2022-09" db="EMBL/GenBank/DDBJ databases">
        <title>Aerococcus urinae taxonomy study.</title>
        <authorList>
            <person name="Christensen J."/>
            <person name="Senneby E."/>
        </authorList>
    </citation>
    <scope>NUCLEOTIDE SEQUENCE</scope>
    <source>
        <strain evidence="17">NLD-066-U95</strain>
    </source>
</reference>
<feature type="binding site" evidence="15">
    <location>
        <position position="163"/>
    </location>
    <ligand>
        <name>substrate</name>
        <note>ligand shared between dimeric partners</note>
    </ligand>
</feature>
<evidence type="ECO:0000313" key="20">
    <source>
        <dbReference type="Proteomes" id="UP001069145"/>
    </source>
</evidence>
<comment type="subunit">
    <text evidence="15">Homotetramer.</text>
</comment>
<dbReference type="GO" id="GO:0046872">
    <property type="term" value="F:metal ion binding"/>
    <property type="evidence" value="ECO:0007669"/>
    <property type="project" value="UniProtKB-KW"/>
</dbReference>
<feature type="binding site" evidence="15">
    <location>
        <position position="104"/>
    </location>
    <ligand>
        <name>Mg(2+)</name>
        <dbReference type="ChEBI" id="CHEBI:18420"/>
        <note>catalytic</note>
    </ligand>
</feature>
<organism evidence="18 19">
    <name type="scientific">Aerococcus urinae</name>
    <dbReference type="NCBI Taxonomy" id="1376"/>
    <lineage>
        <taxon>Bacteria</taxon>
        <taxon>Bacillati</taxon>
        <taxon>Bacillota</taxon>
        <taxon>Bacilli</taxon>
        <taxon>Lactobacillales</taxon>
        <taxon>Aerococcaceae</taxon>
        <taxon>Aerococcus</taxon>
    </lineage>
</organism>
<dbReference type="InterPro" id="IPR035966">
    <property type="entry name" value="PKF_sf"/>
</dbReference>
<feature type="binding site" description="in other chain" evidence="15">
    <location>
        <position position="223"/>
    </location>
    <ligand>
        <name>substrate</name>
        <note>ligand shared between dimeric partners</note>
    </ligand>
</feature>
<accession>A0A0X8FDY6</accession>
<dbReference type="EMBL" id="JAOTML010000003">
    <property type="protein sequence ID" value="MCY3053004.1"/>
    <property type="molecule type" value="Genomic_DNA"/>
</dbReference>
<dbReference type="OrthoDB" id="9802503at2"/>
<feature type="binding site" description="in other chain" evidence="15">
    <location>
        <position position="212"/>
    </location>
    <ligand>
        <name>ADP</name>
        <dbReference type="ChEBI" id="CHEBI:456216"/>
        <note>allosteric activator; ligand shared between dimeric partners</note>
    </ligand>
</feature>
<reference evidence="18 19" key="1">
    <citation type="submission" date="2020-12" db="EMBL/GenBank/DDBJ databases">
        <title>FDA dAtabase for Regulatory Grade micrObial Sequences (FDA-ARGOS): Supporting development and validation of Infectious Disease Dx tests.</title>
        <authorList>
            <person name="Sproer C."/>
            <person name="Gronow S."/>
            <person name="Severitt S."/>
            <person name="Schroder I."/>
            <person name="Tallon L."/>
            <person name="Sadzewicz L."/>
            <person name="Zhao X."/>
            <person name="Boylan J."/>
            <person name="Ott S."/>
            <person name="Bowen H."/>
            <person name="Vavikolanu K."/>
            <person name="Mehta A."/>
            <person name="Aluvathingal J."/>
            <person name="Nadendla S."/>
            <person name="Lowell S."/>
            <person name="Myers T."/>
            <person name="Yan Y."/>
            <person name="Sichtig H."/>
        </authorList>
    </citation>
    <scope>NUCLEOTIDE SEQUENCE [LARGE SCALE GENOMIC DNA]</scope>
    <source>
        <strain evidence="18 19">FDAARGOS_911</strain>
    </source>
</reference>
<comment type="catalytic activity">
    <reaction evidence="14 15">
        <text>beta-D-fructose 6-phosphate + ATP = beta-D-fructose 1,6-bisphosphate + ADP + H(+)</text>
        <dbReference type="Rhea" id="RHEA:16109"/>
        <dbReference type="ChEBI" id="CHEBI:15378"/>
        <dbReference type="ChEBI" id="CHEBI:30616"/>
        <dbReference type="ChEBI" id="CHEBI:32966"/>
        <dbReference type="ChEBI" id="CHEBI:57634"/>
        <dbReference type="ChEBI" id="CHEBI:456216"/>
        <dbReference type="EC" id="2.7.1.11"/>
    </reaction>
</comment>
<keyword evidence="10 15" id="KW-0418">Kinase</keyword>
<evidence type="ECO:0000256" key="9">
    <source>
        <dbReference type="ARBA" id="ARBA00022741"/>
    </source>
</evidence>
<feature type="binding site" description="in other chain" evidence="15">
    <location>
        <begin position="170"/>
        <end position="172"/>
    </location>
    <ligand>
        <name>substrate</name>
        <note>ligand shared between dimeric partners</note>
    </ligand>
</feature>
<feature type="binding site" evidence="15">
    <location>
        <position position="12"/>
    </location>
    <ligand>
        <name>ATP</name>
        <dbReference type="ChEBI" id="CHEBI:30616"/>
    </ligand>
</feature>
<dbReference type="GeneID" id="89333939"/>
<evidence type="ECO:0000256" key="1">
    <source>
        <dbReference type="ARBA" id="ARBA00001946"/>
    </source>
</evidence>
<dbReference type="InterPro" id="IPR000023">
    <property type="entry name" value="Phosphofructokinase_dom"/>
</dbReference>
<feature type="binding site" description="in other chain" evidence="15">
    <location>
        <begin position="186"/>
        <end position="188"/>
    </location>
    <ligand>
        <name>ADP</name>
        <dbReference type="ChEBI" id="CHEBI:456216"/>
        <note>allosteric activator; ligand shared between dimeric partners</note>
    </ligand>
</feature>
<dbReference type="GO" id="GO:0061621">
    <property type="term" value="P:canonical glycolysis"/>
    <property type="evidence" value="ECO:0007669"/>
    <property type="project" value="TreeGrafter"/>
</dbReference>
<sequence>MAKKIAVLTSGGDAPGMNAAIRAIVRKIIFDGNEAYGVRYGFRGLADGDIFQMTAADVSTLSSRGGTILFTARYPEFAEEEGQLKALEQLKRHEIDGLVVIGGDGSYQGALALSRRGFPTVGIPGTIDNDIPGTDFTIGFDTACNTALEALDKLRDTAKSHMRTFVVEVMGRHAGDIALWSGIGCGADQVIIPEINFDIQEVVDQINQGREKGKKHTLIVLAEGVMPGYKFADLLDEYGNYHIRTTVLGHVQRGGSPSAKDRMLATSLGHAAVEALAKGQSGVCMGIVDNKIVYTDIENALEKKDDRQKRNTLNKYLYDLNQETSVWS</sequence>
<dbReference type="EMBL" id="CP065662">
    <property type="protein sequence ID" value="QPS01088.1"/>
    <property type="molecule type" value="Genomic_DNA"/>
</dbReference>
<feature type="binding site" evidence="15">
    <location>
        <begin position="73"/>
        <end position="74"/>
    </location>
    <ligand>
        <name>ATP</name>
        <dbReference type="ChEBI" id="CHEBI:30616"/>
    </ligand>
</feature>
<dbReference type="HAMAP" id="MF_00339">
    <property type="entry name" value="Phosphofructokinase_I_B1"/>
    <property type="match status" value="1"/>
</dbReference>
<dbReference type="InterPro" id="IPR015912">
    <property type="entry name" value="Phosphofructokinase_CS"/>
</dbReference>
<evidence type="ECO:0000256" key="3">
    <source>
        <dbReference type="ARBA" id="ARBA00004496"/>
    </source>
</evidence>
<dbReference type="PANTHER" id="PTHR13697:SF4">
    <property type="entry name" value="ATP-DEPENDENT 6-PHOSPHOFRUCTOKINASE"/>
    <property type="match status" value="1"/>
</dbReference>
<comment type="pathway">
    <text evidence="4 15">Carbohydrate degradation; glycolysis; D-glyceraldehyde 3-phosphate and glycerone phosphate from D-glucose: step 3/4.</text>
</comment>
<dbReference type="GO" id="GO:0042802">
    <property type="term" value="F:identical protein binding"/>
    <property type="evidence" value="ECO:0007669"/>
    <property type="project" value="TreeGrafter"/>
</dbReference>
<dbReference type="PIRSF" id="PIRSF000532">
    <property type="entry name" value="ATP_PFK_prok"/>
    <property type="match status" value="1"/>
</dbReference>